<feature type="domain" description="EGF-like" evidence="2">
    <location>
        <begin position="358"/>
        <end position="391"/>
    </location>
</feature>
<dbReference type="AlphaFoldDB" id="K1Q3Y1"/>
<evidence type="ECO:0000259" key="2">
    <source>
        <dbReference type="SMART" id="SM00181"/>
    </source>
</evidence>
<dbReference type="PANTHER" id="PTHR24043">
    <property type="entry name" value="SCAVENGER RECEPTOR CLASS F"/>
    <property type="match status" value="1"/>
</dbReference>
<organism evidence="3">
    <name type="scientific">Magallana gigas</name>
    <name type="common">Pacific oyster</name>
    <name type="synonym">Crassostrea gigas</name>
    <dbReference type="NCBI Taxonomy" id="29159"/>
    <lineage>
        <taxon>Eukaryota</taxon>
        <taxon>Metazoa</taxon>
        <taxon>Spiralia</taxon>
        <taxon>Lophotrochozoa</taxon>
        <taxon>Mollusca</taxon>
        <taxon>Bivalvia</taxon>
        <taxon>Autobranchia</taxon>
        <taxon>Pteriomorphia</taxon>
        <taxon>Ostreida</taxon>
        <taxon>Ostreoidea</taxon>
        <taxon>Ostreidae</taxon>
        <taxon>Magallana</taxon>
    </lineage>
</organism>
<dbReference type="HOGENOM" id="CLU_454362_0_0_1"/>
<dbReference type="SUPFAM" id="SSF49785">
    <property type="entry name" value="Galactose-binding domain-like"/>
    <property type="match status" value="1"/>
</dbReference>
<feature type="domain" description="EGF-like" evidence="2">
    <location>
        <begin position="452"/>
        <end position="481"/>
    </location>
</feature>
<evidence type="ECO:0000256" key="1">
    <source>
        <dbReference type="ARBA" id="ARBA00022536"/>
    </source>
</evidence>
<protein>
    <submittedName>
        <fullName evidence="3">Multiple epidermal growth factor-like domains 10</fullName>
    </submittedName>
</protein>
<feature type="domain" description="EGF-like" evidence="2">
    <location>
        <begin position="409"/>
        <end position="450"/>
    </location>
</feature>
<keyword evidence="1" id="KW-0245">EGF-like domain</keyword>
<dbReference type="InterPro" id="IPR008979">
    <property type="entry name" value="Galactose-bd-like_sf"/>
</dbReference>
<dbReference type="Gene3D" id="2.170.300.10">
    <property type="entry name" value="Tie2 ligand-binding domain superfamily"/>
    <property type="match status" value="2"/>
</dbReference>
<dbReference type="GO" id="GO:0005044">
    <property type="term" value="F:scavenger receptor activity"/>
    <property type="evidence" value="ECO:0007669"/>
    <property type="project" value="InterPro"/>
</dbReference>
<dbReference type="InParanoid" id="K1Q3Y1"/>
<dbReference type="Gene3D" id="2.60.120.260">
    <property type="entry name" value="Galactose-binding domain-like"/>
    <property type="match status" value="1"/>
</dbReference>
<name>K1Q3Y1_MAGGI</name>
<sequence length="501" mass="54361">MGSAVHWRHKKALSSLKAVNVALNKPAYLQYPRGGDKWDASNAVDGRKSDLSRDGGQCAVSNDKQTATWWVDLATIHSIHHITIYFMTYGFGLDFYTGLSNYFLGFSVYVSNTTDRLQGTLCYKDDNFTALTIPSVFTTVCPVHGQYVIYYNERLPGVIYPRGYSTTVDINLCEVEVYGCPGGFYGANCSNACPDTNCYCHLETGTCQGCKPGYQGYLCKSACGRGYYGVECQQECGHCHDLTKCFHTNGSCLTGCEAACQYGLFGPDCLHECNDTCDGCNRFNGSCDSGCNPGWQGYECQDACDTDSFGDNCTKTCGHCRDVNQCSNINGTCMTGCDVGYHGGLCKTPCPYGFFGQDCADRCNDTCDGCNRFNGSCDIGCNPGWQGYECQNACDTGSFGDNCSDTCGYCRDMDQCSNINGTCLTGCDAGFHGVLCKTPCPYGFFGPDCVDICKDACDGCNRFNGSCDSGCNTGWHGYECQIVGMDNTRSSLQLTIIVDND</sequence>
<accession>K1Q3Y1</accession>
<dbReference type="PANTHER" id="PTHR24043:SF8">
    <property type="entry name" value="EGF-LIKE DOMAIN-CONTAINING PROTEIN"/>
    <property type="match status" value="1"/>
</dbReference>
<gene>
    <name evidence="3" type="ORF">CGI_10006973</name>
</gene>
<feature type="domain" description="EGF-like" evidence="2">
    <location>
        <begin position="272"/>
        <end position="301"/>
    </location>
</feature>
<dbReference type="InterPro" id="IPR042635">
    <property type="entry name" value="MEGF10/SREC1/2-like"/>
</dbReference>
<dbReference type="SMART" id="SM00181">
    <property type="entry name" value="EGF"/>
    <property type="match status" value="6"/>
</dbReference>
<evidence type="ECO:0000313" key="3">
    <source>
        <dbReference type="EMBL" id="EKC31257.1"/>
    </source>
</evidence>
<reference evidence="3" key="1">
    <citation type="journal article" date="2012" name="Nature">
        <title>The oyster genome reveals stress adaptation and complexity of shell formation.</title>
        <authorList>
            <person name="Zhang G."/>
            <person name="Fang X."/>
            <person name="Guo X."/>
            <person name="Li L."/>
            <person name="Luo R."/>
            <person name="Xu F."/>
            <person name="Yang P."/>
            <person name="Zhang L."/>
            <person name="Wang X."/>
            <person name="Qi H."/>
            <person name="Xiong Z."/>
            <person name="Que H."/>
            <person name="Xie Y."/>
            <person name="Holland P.W."/>
            <person name="Paps J."/>
            <person name="Zhu Y."/>
            <person name="Wu F."/>
            <person name="Chen Y."/>
            <person name="Wang J."/>
            <person name="Peng C."/>
            <person name="Meng J."/>
            <person name="Yang L."/>
            <person name="Liu J."/>
            <person name="Wen B."/>
            <person name="Zhang N."/>
            <person name="Huang Z."/>
            <person name="Zhu Q."/>
            <person name="Feng Y."/>
            <person name="Mount A."/>
            <person name="Hedgecock D."/>
            <person name="Xu Z."/>
            <person name="Liu Y."/>
            <person name="Domazet-Loso T."/>
            <person name="Du Y."/>
            <person name="Sun X."/>
            <person name="Zhang S."/>
            <person name="Liu B."/>
            <person name="Cheng P."/>
            <person name="Jiang X."/>
            <person name="Li J."/>
            <person name="Fan D."/>
            <person name="Wang W."/>
            <person name="Fu W."/>
            <person name="Wang T."/>
            <person name="Wang B."/>
            <person name="Zhang J."/>
            <person name="Peng Z."/>
            <person name="Li Y."/>
            <person name="Li N."/>
            <person name="Wang J."/>
            <person name="Chen M."/>
            <person name="He Y."/>
            <person name="Tan F."/>
            <person name="Song X."/>
            <person name="Zheng Q."/>
            <person name="Huang R."/>
            <person name="Yang H."/>
            <person name="Du X."/>
            <person name="Chen L."/>
            <person name="Yang M."/>
            <person name="Gaffney P.M."/>
            <person name="Wang S."/>
            <person name="Luo L."/>
            <person name="She Z."/>
            <person name="Ming Y."/>
            <person name="Huang W."/>
            <person name="Zhang S."/>
            <person name="Huang B."/>
            <person name="Zhang Y."/>
            <person name="Qu T."/>
            <person name="Ni P."/>
            <person name="Miao G."/>
            <person name="Wang J."/>
            <person name="Wang Q."/>
            <person name="Steinberg C.E."/>
            <person name="Wang H."/>
            <person name="Li N."/>
            <person name="Qian L."/>
            <person name="Zhang G."/>
            <person name="Li Y."/>
            <person name="Yang H."/>
            <person name="Liu X."/>
            <person name="Wang J."/>
            <person name="Yin Y."/>
            <person name="Wang J."/>
        </authorList>
    </citation>
    <scope>NUCLEOTIDE SEQUENCE [LARGE SCALE GENOMIC DNA]</scope>
    <source>
        <strain evidence="3">05x7-T-G4-1.051#20</strain>
    </source>
</reference>
<feature type="domain" description="EGF-like" evidence="2">
    <location>
        <begin position="312"/>
        <end position="347"/>
    </location>
</feature>
<feature type="domain" description="EGF-like" evidence="2">
    <location>
        <begin position="188"/>
        <end position="220"/>
    </location>
</feature>
<proteinExistence type="predicted"/>
<dbReference type="InterPro" id="IPR000742">
    <property type="entry name" value="EGF"/>
</dbReference>
<dbReference type="EMBL" id="JH818932">
    <property type="protein sequence ID" value="EKC31257.1"/>
    <property type="molecule type" value="Genomic_DNA"/>
</dbReference>